<proteinExistence type="inferred from homology"/>
<evidence type="ECO:0000313" key="10">
    <source>
        <dbReference type="EMBL" id="CAB4799474.1"/>
    </source>
</evidence>
<keyword evidence="5" id="KW-0464">Manganese</keyword>
<dbReference type="Gene3D" id="3.40.50.970">
    <property type="match status" value="2"/>
</dbReference>
<dbReference type="GO" id="GO:0030976">
    <property type="term" value="F:thiamine pyrophosphate binding"/>
    <property type="evidence" value="ECO:0007669"/>
    <property type="project" value="InterPro"/>
</dbReference>
<evidence type="ECO:0000259" key="6">
    <source>
        <dbReference type="Pfam" id="PF02775"/>
    </source>
</evidence>
<dbReference type="EMBL" id="CAFBPK010000002">
    <property type="protein sequence ID" value="CAB5009416.1"/>
    <property type="molecule type" value="Genomic_DNA"/>
</dbReference>
<dbReference type="CDD" id="cd02009">
    <property type="entry name" value="TPP_SHCHC_synthase"/>
    <property type="match status" value="1"/>
</dbReference>
<evidence type="ECO:0000313" key="11">
    <source>
        <dbReference type="EMBL" id="CAB4846018.1"/>
    </source>
</evidence>
<dbReference type="EMBL" id="CAFBIX010000002">
    <property type="protein sequence ID" value="CAB4846018.1"/>
    <property type="molecule type" value="Genomic_DNA"/>
</dbReference>
<dbReference type="AlphaFoldDB" id="A0A6J6XV95"/>
<dbReference type="NCBIfam" id="TIGR00173">
    <property type="entry name" value="menD"/>
    <property type="match status" value="1"/>
</dbReference>
<protein>
    <submittedName>
        <fullName evidence="10">Unannotated protein</fullName>
    </submittedName>
</protein>
<dbReference type="Gene3D" id="3.40.50.1220">
    <property type="entry name" value="TPP-binding domain"/>
    <property type="match status" value="1"/>
</dbReference>
<dbReference type="GO" id="GO:0070204">
    <property type="term" value="F:2-succinyl-5-enolpyruvyl-6-hydroxy-3-cyclohexene-1-carboxylic-acid synthase activity"/>
    <property type="evidence" value="ECO:0007669"/>
    <property type="project" value="InterPro"/>
</dbReference>
<keyword evidence="1" id="KW-0808">Transferase</keyword>
<dbReference type="InterPro" id="IPR029061">
    <property type="entry name" value="THDP-binding"/>
</dbReference>
<dbReference type="InterPro" id="IPR004433">
    <property type="entry name" value="MenaQ_synth_MenD"/>
</dbReference>
<evidence type="ECO:0000256" key="2">
    <source>
        <dbReference type="ARBA" id="ARBA00022723"/>
    </source>
</evidence>
<evidence type="ECO:0000313" key="12">
    <source>
        <dbReference type="EMBL" id="CAB5009416.1"/>
    </source>
</evidence>
<evidence type="ECO:0000259" key="7">
    <source>
        <dbReference type="Pfam" id="PF02776"/>
    </source>
</evidence>
<evidence type="ECO:0000313" key="9">
    <source>
        <dbReference type="EMBL" id="CAB4331339.1"/>
    </source>
</evidence>
<dbReference type="GO" id="GO:0009234">
    <property type="term" value="P:menaquinone biosynthetic process"/>
    <property type="evidence" value="ECO:0007669"/>
    <property type="project" value="InterPro"/>
</dbReference>
<evidence type="ECO:0000256" key="5">
    <source>
        <dbReference type="ARBA" id="ARBA00023211"/>
    </source>
</evidence>
<dbReference type="Pfam" id="PF02775">
    <property type="entry name" value="TPP_enzyme_C"/>
    <property type="match status" value="1"/>
</dbReference>
<dbReference type="CDD" id="cd07037">
    <property type="entry name" value="TPP_PYR_MenD"/>
    <property type="match status" value="1"/>
</dbReference>
<feature type="domain" description="Thiamine pyrophosphate enzyme TPP-binding" evidence="6">
    <location>
        <begin position="410"/>
        <end position="527"/>
    </location>
</feature>
<dbReference type="EMBL" id="CAFAAO010000005">
    <property type="protein sequence ID" value="CAB4799474.1"/>
    <property type="molecule type" value="Genomic_DNA"/>
</dbReference>
<keyword evidence="2" id="KW-0479">Metal-binding</keyword>
<evidence type="ECO:0000256" key="3">
    <source>
        <dbReference type="ARBA" id="ARBA00022842"/>
    </source>
</evidence>
<dbReference type="EMBL" id="CAESAD010000001">
    <property type="protein sequence ID" value="CAB4331339.1"/>
    <property type="molecule type" value="Genomic_DNA"/>
</dbReference>
<reference evidence="10" key="1">
    <citation type="submission" date="2020-05" db="EMBL/GenBank/DDBJ databases">
        <authorList>
            <person name="Chiriac C."/>
            <person name="Salcher M."/>
            <person name="Ghai R."/>
            <person name="Kavagutti S V."/>
        </authorList>
    </citation>
    <scope>NUCLEOTIDE SEQUENCE</scope>
</reference>
<dbReference type="Pfam" id="PF02776">
    <property type="entry name" value="TPP_enzyme_N"/>
    <property type="match status" value="1"/>
</dbReference>
<dbReference type="InterPro" id="IPR012001">
    <property type="entry name" value="Thiamin_PyroP_enz_TPP-bd_dom"/>
</dbReference>
<dbReference type="InterPro" id="IPR011766">
    <property type="entry name" value="TPP_enzyme_TPP-bd"/>
</dbReference>
<dbReference type="GO" id="GO:0046872">
    <property type="term" value="F:metal ion binding"/>
    <property type="evidence" value="ECO:0007669"/>
    <property type="project" value="UniProtKB-KW"/>
</dbReference>
<sequence>MTSSALPNSATQLAREIVQTCLNHGTKHVVIAPGSRNAPLSWAFAQAEKAGLVTLHVRIDERDAGFLALGISKATNKPVPVVVTSGSAVANLLPAVVEGFHSGIPIVILSADRPATSRGHSAPQTINQVGIFGSFVKTCIDISAEDLGSGKVAKALAESLTQRSAPIQINAQFELPLMPDVEYIDWQPQVQLVPEISRQRDTGRQIAASAHGLFIIGDNSDVAAVKEIDLLSHQLGWPVICEPSANAHSLDNSIAHGVALLQAEVAPMPDIVVTLGAVGLSRAVLRLLTATQTHLAIHSQSAGFDIPDPVSSAAQVLETVPQLTNTPDSSWLLQWQELNAKAEAVITKALNPDTLTGPSAAQTLWNFAGANDQLFVAASWPVRHLEAYAANRDGLTVFGNRGANGIDGLISTAAGVAIGGATRTYLLLGDIAFLHDLGGLNIGSDQVEPDLTIVVMDNNGSGIFSQLEQGADEYQEHYEKVFGTPHGKDLWVIAESLGVPAKQVTTKSELAFALTNFEKVSGLKVIVCLTGDRKDENDLIKQIVSQIQNS</sequence>
<dbReference type="SUPFAM" id="SSF52518">
    <property type="entry name" value="Thiamin diphosphate-binding fold (THDP-binding)"/>
    <property type="match status" value="2"/>
</dbReference>
<dbReference type="PANTHER" id="PTHR42916">
    <property type="entry name" value="2-SUCCINYL-5-ENOLPYRUVYL-6-HYDROXY-3-CYCLOHEXENE-1-CARBOXYLATE SYNTHASE"/>
    <property type="match status" value="1"/>
</dbReference>
<evidence type="ECO:0000256" key="4">
    <source>
        <dbReference type="ARBA" id="ARBA00023052"/>
    </source>
</evidence>
<keyword evidence="4" id="KW-0786">Thiamine pyrophosphate</keyword>
<evidence type="ECO:0000313" key="8">
    <source>
        <dbReference type="EMBL" id="CAB4329824.1"/>
    </source>
</evidence>
<dbReference type="PIRSF" id="PIRSF004983">
    <property type="entry name" value="MenD"/>
    <property type="match status" value="1"/>
</dbReference>
<dbReference type="EMBL" id="CAESAI010000001">
    <property type="protein sequence ID" value="CAB4329824.1"/>
    <property type="molecule type" value="Genomic_DNA"/>
</dbReference>
<gene>
    <name evidence="10" type="ORF">UFOPK3037_00532</name>
    <name evidence="11" type="ORF">UFOPK3278_00200</name>
    <name evidence="8" type="ORF">UFOPK3406_00070</name>
    <name evidence="9" type="ORF">UFOPK3925_00215</name>
    <name evidence="12" type="ORF">UFOPK4097_00229</name>
</gene>
<evidence type="ECO:0000256" key="1">
    <source>
        <dbReference type="ARBA" id="ARBA00022679"/>
    </source>
</evidence>
<accession>A0A6J6XV95</accession>
<dbReference type="HAMAP" id="MF_01659">
    <property type="entry name" value="MenD"/>
    <property type="match status" value="1"/>
</dbReference>
<name>A0A6J6XV95_9ZZZZ</name>
<dbReference type="PANTHER" id="PTHR42916:SF1">
    <property type="entry name" value="PROTEIN PHYLLO, CHLOROPLASTIC"/>
    <property type="match status" value="1"/>
</dbReference>
<organism evidence="10">
    <name type="scientific">freshwater metagenome</name>
    <dbReference type="NCBI Taxonomy" id="449393"/>
    <lineage>
        <taxon>unclassified sequences</taxon>
        <taxon>metagenomes</taxon>
        <taxon>ecological metagenomes</taxon>
    </lineage>
</organism>
<keyword evidence="3" id="KW-0460">Magnesium</keyword>
<feature type="domain" description="Thiamine pyrophosphate enzyme N-terminal TPP-binding" evidence="7">
    <location>
        <begin position="13"/>
        <end position="130"/>
    </location>
</feature>